<evidence type="ECO:0000313" key="4">
    <source>
        <dbReference type="EMBL" id="KJK63367.1"/>
    </source>
</evidence>
<organism evidence="4 5">
    <name type="scientific">Aspergillus parasiticus (strain ATCC 56775 / NRRL 5862 / SRRC 143 / SU-1)</name>
    <dbReference type="NCBI Taxonomy" id="1403190"/>
    <lineage>
        <taxon>Eukaryota</taxon>
        <taxon>Fungi</taxon>
        <taxon>Dikarya</taxon>
        <taxon>Ascomycota</taxon>
        <taxon>Pezizomycotina</taxon>
        <taxon>Eurotiomycetes</taxon>
        <taxon>Eurotiomycetidae</taxon>
        <taxon>Eurotiales</taxon>
        <taxon>Aspergillaceae</taxon>
        <taxon>Aspergillus</taxon>
        <taxon>Aspergillus subgen. Circumdati</taxon>
    </lineage>
</organism>
<dbReference type="Proteomes" id="UP000033540">
    <property type="component" value="Unassembled WGS sequence"/>
</dbReference>
<dbReference type="AlphaFoldDB" id="A0A0F0I9K1"/>
<dbReference type="Gene3D" id="1.50.10.10">
    <property type="match status" value="1"/>
</dbReference>
<dbReference type="PANTHER" id="PTHR36845">
    <property type="entry name" value="HYDROLASE, PUTATIVE (AFU_ORTHOLOGUE AFUA_7G05090)-RELATED"/>
    <property type="match status" value="1"/>
</dbReference>
<dbReference type="GO" id="GO:0000272">
    <property type="term" value="P:polysaccharide catabolic process"/>
    <property type="evidence" value="ECO:0007669"/>
    <property type="project" value="TreeGrafter"/>
</dbReference>
<dbReference type="SUPFAM" id="SSF48208">
    <property type="entry name" value="Six-hairpin glycosidases"/>
    <property type="match status" value="1"/>
</dbReference>
<sequence length="541" mass="60958">MSVTETITEPHGLMSSPEACGGLLSKSTPSSHAPLRQEVLSVGEIAEAPRLDVDPSRAVPHLREQLAELFAENIWAKVWRVACESLPDADATPEERAMKFPRVFPEYVPQNPQHGEKPSLYHLREADFWTCGFFPGTLYELLERTVRYPQSAAYFLHAAPQKRRDQLRAMCEKWSEPLHNMASRTDTHDIGFIVMPALRKDWELFGNSRSLASIVRAANSLATRYVASAKAIRSWDLLIRKDTRITDMSTNLLVIIDSLCNLDLVFYAAAHSSSRHLAEIAVIHARTMIRTHLRPEPHLSQPTFGRYEGQLYSTNHVTCIDPKTGDIKHRLTAQGYGDGSTWARGQAWAILGYAQTYMWTGDREFLDVACGTAEYFLHRLETHPVVRGFRGGKMQYTSPPWDFDAPMEENEGQEVVRDSSAAAIAANGLLVLSQGLIAQRETSLATRFFDAAVQLMRGTLDYSLARETARFRFVPERAGEELEEGLAVEDLVQGKRFDAILKHGTANNNENARRRYANHGLVYGDYYLVRFGNELMRMGLL</sequence>
<comment type="similarity">
    <text evidence="2">Belongs to the glycosyl hydrolase 88 family.</text>
</comment>
<dbReference type="EMBL" id="JZEE01000573">
    <property type="protein sequence ID" value="KJK63367.1"/>
    <property type="molecule type" value="Genomic_DNA"/>
</dbReference>
<feature type="region of interest" description="Disordered" evidence="3">
    <location>
        <begin position="1"/>
        <end position="31"/>
    </location>
</feature>
<dbReference type="STRING" id="1403190.A0A0F0I9K1"/>
<evidence type="ECO:0008006" key="6">
    <source>
        <dbReference type="Google" id="ProtNLM"/>
    </source>
</evidence>
<evidence type="ECO:0000256" key="1">
    <source>
        <dbReference type="ARBA" id="ARBA00022801"/>
    </source>
</evidence>
<keyword evidence="1" id="KW-0378">Hydrolase</keyword>
<evidence type="ECO:0000256" key="3">
    <source>
        <dbReference type="SAM" id="MobiDB-lite"/>
    </source>
</evidence>
<evidence type="ECO:0000256" key="2">
    <source>
        <dbReference type="ARBA" id="ARBA00038358"/>
    </source>
</evidence>
<dbReference type="InterPro" id="IPR008928">
    <property type="entry name" value="6-hairpin_glycosidase_sf"/>
</dbReference>
<dbReference type="OrthoDB" id="2317065at2759"/>
<gene>
    <name evidence="4" type="ORF">P875_00033684</name>
</gene>
<dbReference type="InterPro" id="IPR052369">
    <property type="entry name" value="UG_Glycosaminoglycan_Hydrolase"/>
</dbReference>
<accession>A0A0F0I9K1</accession>
<dbReference type="InterPro" id="IPR012341">
    <property type="entry name" value="6hp_glycosidase-like_sf"/>
</dbReference>
<reference evidence="4 5" key="1">
    <citation type="submission" date="2015-02" db="EMBL/GenBank/DDBJ databases">
        <title>Draft genome sequence of Aspergillus parasiticus SU-1.</title>
        <authorList>
            <person name="Yu J."/>
            <person name="Fedorova N."/>
            <person name="Yin Y."/>
            <person name="Losada L."/>
            <person name="Zafar N."/>
            <person name="Taujale R."/>
            <person name="Ehrlich K.C."/>
            <person name="Bhatnagar D."/>
            <person name="Cleveland T.E."/>
            <person name="Bennett J.W."/>
            <person name="Nierman W.C."/>
        </authorList>
    </citation>
    <scope>NUCLEOTIDE SEQUENCE [LARGE SCALE GENOMIC DNA]</scope>
    <source>
        <strain evidence="5">ATCC 56775 / NRRL 5862 / SRRC 143 / SU-1</strain>
    </source>
</reference>
<dbReference type="PANTHER" id="PTHR36845:SF1">
    <property type="entry name" value="HYDROLASE, PUTATIVE (AFU_ORTHOLOGUE AFUA_7G05090)-RELATED"/>
    <property type="match status" value="1"/>
</dbReference>
<evidence type="ECO:0000313" key="5">
    <source>
        <dbReference type="Proteomes" id="UP000033540"/>
    </source>
</evidence>
<proteinExistence type="inferred from homology"/>
<protein>
    <recommendedName>
        <fullName evidence="6">Six-hairpin glycosidase-like protein</fullName>
    </recommendedName>
</protein>
<comment type="caution">
    <text evidence="4">The sequence shown here is derived from an EMBL/GenBank/DDBJ whole genome shotgun (WGS) entry which is preliminary data.</text>
</comment>
<dbReference type="GO" id="GO:0052757">
    <property type="term" value="F:chondroitin hydrolase activity"/>
    <property type="evidence" value="ECO:0007669"/>
    <property type="project" value="TreeGrafter"/>
</dbReference>
<name>A0A0F0I9K1_ASPPU</name>